<proteinExistence type="predicted"/>
<reference evidence="5" key="1">
    <citation type="submission" date="2019-11" db="EMBL/GenBank/DDBJ databases">
        <title>Bipolaris sorokiniana Genome sequencing.</title>
        <authorList>
            <person name="Wang H."/>
        </authorList>
    </citation>
    <scope>NUCLEOTIDE SEQUENCE</scope>
</reference>
<feature type="compositionally biased region" description="Basic residues" evidence="1">
    <location>
        <begin position="876"/>
        <end position="899"/>
    </location>
</feature>
<sequence length="899" mass="97532">MLFRTSALSVAVLSSIHLSDALSISTPDSPYNKIRARQEDTENPEASACGYIIDAVNDGYAYHYAYDAYSCLTSVPFNPAVATRFITYINDTVQFQSTLAYLREPPAEYQQPAVDILSGLTQIQNNITAQVYKNQYQFEVDVQNLLDRAHDGHMYLRGGIMAAFSFLAPYSITAASPDGASLPKLYITDDLVKSRDEGWTPSAIATINSMDAVEYVTKLASINAVGGIEPNADWNQLFYTPALAIQGSGGIWDSGVRFYPGDEIELVMENGTDYIDYWLALWKEPYKTGPLTTGGDLYNYFVLNLLPASYDPSGSFYNPAYAPAEDPVNTTEPVVVPTPEQSWTSISSGAYPNPDVRQEGLAVVTDGIISGYFLPQVNAATLSIPSFAQYSDSIGDFSSAVGDFISNTTKQGLKRVVIDLQQNTGGTVELAFSTFKRFFPNVDPYAGSRRRNHHLGGIIGEAYTSYFNSLDPSDPDYEYFLAAEWVATSRLNAATGQNFTSWAEYTGPVLEKGDSFSLTERYNLSNSAFTSALFEGWVPLGYSPDSPLEYTTPPFAPENIVILTDGACSSTCALLVEMFKQVGVRTIAVGGRPATGPMQAVGGNRGAAVYSADRIDYDLDIITYPGFNVDNATLATVPQLTDDGYRDSGVFTAAFGINLRDQVRPNDTEPLQFKYEPADCRIFYTLANVFNYTRLWSDAVTAIFDDNSKCVSGSTGFSSSNKTAPEPAPAAPAPLSLDTAQPDAAIDSEDLDESGGPQNAGAPAQSFTIDYCSPTGTCAFPHVQRCETVTATICGTPGKYELCLPQTQDPSLCDPAVAEWEQTFVEAGRGNLKRRALPSSLVPQRRPPPSTSEPVGGAPASGLRAGVTRANEPRLQVKKYGHCRPKKGKNLKTRRCRNG</sequence>
<dbReference type="Gene3D" id="3.90.226.10">
    <property type="entry name" value="2-enoyl-CoA Hydratase, Chain A, domain 1"/>
    <property type="match status" value="1"/>
</dbReference>
<organism evidence="5 6">
    <name type="scientific">Cochliobolus sativus</name>
    <name type="common">Common root rot and spot blotch fungus</name>
    <name type="synonym">Bipolaris sorokiniana</name>
    <dbReference type="NCBI Taxonomy" id="45130"/>
    <lineage>
        <taxon>Eukaryota</taxon>
        <taxon>Fungi</taxon>
        <taxon>Dikarya</taxon>
        <taxon>Ascomycota</taxon>
        <taxon>Pezizomycotina</taxon>
        <taxon>Dothideomycetes</taxon>
        <taxon>Pleosporomycetidae</taxon>
        <taxon>Pleosporales</taxon>
        <taxon>Pleosporineae</taxon>
        <taxon>Pleosporaceae</taxon>
        <taxon>Bipolaris</taxon>
    </lineage>
</organism>
<dbReference type="GO" id="GO:0006508">
    <property type="term" value="P:proteolysis"/>
    <property type="evidence" value="ECO:0007669"/>
    <property type="project" value="InterPro"/>
</dbReference>
<dbReference type="InterPro" id="IPR005151">
    <property type="entry name" value="Tail-specific_protease"/>
</dbReference>
<dbReference type="PANTHER" id="PTHR37049">
    <property type="entry name" value="PEPTIDASE S41 FAMILY PROTEIN"/>
    <property type="match status" value="1"/>
</dbReference>
<dbReference type="AlphaFoldDB" id="A0A8H5ZBX8"/>
<dbReference type="Pfam" id="PF03572">
    <property type="entry name" value="Peptidase_S41"/>
    <property type="match status" value="1"/>
</dbReference>
<evidence type="ECO:0000259" key="3">
    <source>
        <dbReference type="Pfam" id="PF03572"/>
    </source>
</evidence>
<name>A0A8H5ZBX8_COCSA</name>
<dbReference type="EMBL" id="WNKQ01000016">
    <property type="protein sequence ID" value="KAF5846397.1"/>
    <property type="molecule type" value="Genomic_DNA"/>
</dbReference>
<dbReference type="SUPFAM" id="SSF52096">
    <property type="entry name" value="ClpP/crotonase"/>
    <property type="match status" value="1"/>
</dbReference>
<comment type="caution">
    <text evidence="5">The sequence shown here is derived from an EMBL/GenBank/DDBJ whole genome shotgun (WGS) entry which is preliminary data.</text>
</comment>
<evidence type="ECO:0000259" key="4">
    <source>
        <dbReference type="Pfam" id="PF23658"/>
    </source>
</evidence>
<feature type="domain" description="Tail specific protease" evidence="3">
    <location>
        <begin position="380"/>
        <end position="586"/>
    </location>
</feature>
<evidence type="ECO:0000256" key="2">
    <source>
        <dbReference type="SAM" id="SignalP"/>
    </source>
</evidence>
<dbReference type="Pfam" id="PF23658">
    <property type="entry name" value="PDZ_CPAF_rel"/>
    <property type="match status" value="1"/>
</dbReference>
<feature type="domain" description="CPAF-like PDZ" evidence="4">
    <location>
        <begin position="166"/>
        <end position="285"/>
    </location>
</feature>
<feature type="chain" id="PRO_5034260597" description="Tail specific protease domain-containing protein" evidence="2">
    <location>
        <begin position="22"/>
        <end position="899"/>
    </location>
</feature>
<feature type="region of interest" description="Disordered" evidence="1">
    <location>
        <begin position="835"/>
        <end position="899"/>
    </location>
</feature>
<evidence type="ECO:0000256" key="1">
    <source>
        <dbReference type="SAM" id="MobiDB-lite"/>
    </source>
</evidence>
<gene>
    <name evidence="5" type="ORF">GGP41_003794</name>
</gene>
<evidence type="ECO:0000313" key="5">
    <source>
        <dbReference type="EMBL" id="KAF5846397.1"/>
    </source>
</evidence>
<feature type="signal peptide" evidence="2">
    <location>
        <begin position="1"/>
        <end position="21"/>
    </location>
</feature>
<feature type="region of interest" description="Disordered" evidence="1">
    <location>
        <begin position="715"/>
        <end position="738"/>
    </location>
</feature>
<dbReference type="InterPro" id="IPR056186">
    <property type="entry name" value="PDZ_CPAF-rel"/>
</dbReference>
<protein>
    <recommendedName>
        <fullName evidence="7">Tail specific protease domain-containing protein</fullName>
    </recommendedName>
</protein>
<dbReference type="GO" id="GO:0008236">
    <property type="term" value="F:serine-type peptidase activity"/>
    <property type="evidence" value="ECO:0007669"/>
    <property type="project" value="InterPro"/>
</dbReference>
<keyword evidence="2" id="KW-0732">Signal</keyword>
<dbReference type="PANTHER" id="PTHR37049:SF5">
    <property type="entry name" value="TAIL SPECIFIC PROTEASE DOMAIN-CONTAINING PROTEIN"/>
    <property type="match status" value="1"/>
</dbReference>
<dbReference type="InterPro" id="IPR052766">
    <property type="entry name" value="S41A_metabolite_peptidase"/>
</dbReference>
<evidence type="ECO:0000313" key="6">
    <source>
        <dbReference type="Proteomes" id="UP000624244"/>
    </source>
</evidence>
<evidence type="ECO:0008006" key="7">
    <source>
        <dbReference type="Google" id="ProtNLM"/>
    </source>
</evidence>
<accession>A0A8H5ZBX8</accession>
<dbReference type="Proteomes" id="UP000624244">
    <property type="component" value="Unassembled WGS sequence"/>
</dbReference>
<dbReference type="InterPro" id="IPR029045">
    <property type="entry name" value="ClpP/crotonase-like_dom_sf"/>
</dbReference>